<reference evidence="1" key="1">
    <citation type="submission" date="2009-03" db="EMBL/GenBank/DDBJ databases">
        <title>Identification of genes differentially expressed by calorie restriction in the rotifer (Brachionus plicatilis).</title>
        <authorList>
            <person name="Oo A.K."/>
            <person name="Kaneko G."/>
            <person name="Hirayama M."/>
            <person name="Kinoshita S."/>
            <person name="Watabe S."/>
        </authorList>
    </citation>
    <scope>NUCLEOTIDE SEQUENCE</scope>
    <source>
        <strain evidence="1">Ishikawa</strain>
    </source>
</reference>
<dbReference type="EMBL" id="AB491791">
    <property type="protein sequence ID" value="BAI40124.1"/>
    <property type="molecule type" value="mRNA"/>
</dbReference>
<proteinExistence type="evidence at transcript level"/>
<dbReference type="AlphaFoldDB" id="C8KI02"/>
<sequence length="121" mass="14480">YKNVHSFTWISENDDFKNFAICLTQGYSYNYCLRVVYENSLILKKTRFKQKNKVILKPEDAIEKYGILNKMLGYFSHKQIFMNLVKNIKFNSDQFRIICGLFLLFISTNKFSKFFSDQIKI</sequence>
<name>C8KI02_BRAPC</name>
<evidence type="ECO:0000313" key="1">
    <source>
        <dbReference type="EMBL" id="BAI40124.1"/>
    </source>
</evidence>
<gene>
    <name evidence="1" type="primary">Tsase</name>
</gene>
<accession>C8KI02</accession>
<protein>
    <submittedName>
        <fullName evidence="1">Transposase</fullName>
    </submittedName>
</protein>
<organism evidence="1">
    <name type="scientific">Brachionus plicatilis</name>
    <name type="common">Marine rotifer</name>
    <name type="synonym">Brachionus muelleri</name>
    <dbReference type="NCBI Taxonomy" id="10195"/>
    <lineage>
        <taxon>Eukaryota</taxon>
        <taxon>Metazoa</taxon>
        <taxon>Spiralia</taxon>
        <taxon>Gnathifera</taxon>
        <taxon>Rotifera</taxon>
        <taxon>Eurotatoria</taxon>
        <taxon>Monogononta</taxon>
        <taxon>Pseudotrocha</taxon>
        <taxon>Ploima</taxon>
        <taxon>Brachionidae</taxon>
        <taxon>Brachionus</taxon>
    </lineage>
</organism>
<feature type="non-terminal residue" evidence="1">
    <location>
        <position position="1"/>
    </location>
</feature>